<feature type="non-terminal residue" evidence="2">
    <location>
        <position position="387"/>
    </location>
</feature>
<name>A0AA36CXP9_9BILA</name>
<organism evidence="2 3">
    <name type="scientific">Mesorhabditis spiculigera</name>
    <dbReference type="NCBI Taxonomy" id="96644"/>
    <lineage>
        <taxon>Eukaryota</taxon>
        <taxon>Metazoa</taxon>
        <taxon>Ecdysozoa</taxon>
        <taxon>Nematoda</taxon>
        <taxon>Chromadorea</taxon>
        <taxon>Rhabditida</taxon>
        <taxon>Rhabditina</taxon>
        <taxon>Rhabditomorpha</taxon>
        <taxon>Rhabditoidea</taxon>
        <taxon>Rhabditidae</taxon>
        <taxon>Mesorhabditinae</taxon>
        <taxon>Mesorhabditis</taxon>
    </lineage>
</organism>
<gene>
    <name evidence="2" type="ORF">MSPICULIGERA_LOCUS15274</name>
</gene>
<comment type="caution">
    <text evidence="2">The sequence shown here is derived from an EMBL/GenBank/DDBJ whole genome shotgun (WGS) entry which is preliminary data.</text>
</comment>
<evidence type="ECO:0000313" key="3">
    <source>
        <dbReference type="Proteomes" id="UP001177023"/>
    </source>
</evidence>
<evidence type="ECO:0000313" key="2">
    <source>
        <dbReference type="EMBL" id="CAJ0576994.1"/>
    </source>
</evidence>
<accession>A0AA36CXP9</accession>
<dbReference type="AlphaFoldDB" id="A0AA36CXP9"/>
<keyword evidence="3" id="KW-1185">Reference proteome</keyword>
<dbReference type="EMBL" id="CATQJA010002648">
    <property type="protein sequence ID" value="CAJ0576994.1"/>
    <property type="molecule type" value="Genomic_DNA"/>
</dbReference>
<feature type="compositionally biased region" description="Low complexity" evidence="1">
    <location>
        <begin position="198"/>
        <end position="223"/>
    </location>
</feature>
<evidence type="ECO:0000256" key="1">
    <source>
        <dbReference type="SAM" id="MobiDB-lite"/>
    </source>
</evidence>
<feature type="region of interest" description="Disordered" evidence="1">
    <location>
        <begin position="198"/>
        <end position="231"/>
    </location>
</feature>
<dbReference type="InterPro" id="IPR016187">
    <property type="entry name" value="CTDL_fold"/>
</dbReference>
<proteinExistence type="predicted"/>
<sequence length="387" mass="42537">MWSFLAGSCLFALGLATIPDLCPKQQKVDFKSGADLAFKAGCANGSILYCPWNPPQCVRSYHVDMKEQLPLHHAGSIARCEGFWGYRLPEPRDADQNNQVKGMSAEVYHNANTDDDEKWVWIGAAEKNGTVKYLTDGATFTLPIHKLNEITSEYKPKVKPGKCLAIHQTFGVYAQLDCQTTLPSQCMLDAPYLKKVPPVTSSTATTPTSQTPTTTNGSSTTSRPPYPLPPNNKNGTCTIDPSCPCYLSSSSLINSNRCPDLTWRFNPQTFTCYKVFEGGEKCLSWAEAQTVCLNEKSKLVDTSSGVVKEIVNTIMAWDGKCKKETDFTPGKCKTGFGWAADGISVNGRTECGKIDRFTKYDQACKMHFAICSMPADANANCEKEEKC</sequence>
<protein>
    <submittedName>
        <fullName evidence="2">Uncharacterized protein</fullName>
    </submittedName>
</protein>
<reference evidence="2" key="1">
    <citation type="submission" date="2023-06" db="EMBL/GenBank/DDBJ databases">
        <authorList>
            <person name="Delattre M."/>
        </authorList>
    </citation>
    <scope>NUCLEOTIDE SEQUENCE</scope>
    <source>
        <strain evidence="2">AF72</strain>
    </source>
</reference>
<dbReference type="Proteomes" id="UP001177023">
    <property type="component" value="Unassembled WGS sequence"/>
</dbReference>
<dbReference type="SUPFAM" id="SSF56436">
    <property type="entry name" value="C-type lectin-like"/>
    <property type="match status" value="1"/>
</dbReference>